<dbReference type="AlphaFoldDB" id="A0AAV9P9T6"/>
<name>A0AAV9P9T6_9PEZI</name>
<gene>
    <name evidence="4" type="ORF">LTR77_006734</name>
</gene>
<comment type="similarity">
    <text evidence="2">Belongs to the NAD(P)-dependent epimerase/dehydratase family. Dihydroflavonol-4-reductase subfamily.</text>
</comment>
<dbReference type="InterPro" id="IPR001509">
    <property type="entry name" value="Epimerase_deHydtase"/>
</dbReference>
<proteinExistence type="inferred from homology"/>
<dbReference type="InterPro" id="IPR029058">
    <property type="entry name" value="AB_hydrolase_fold"/>
</dbReference>
<dbReference type="GO" id="GO:0016616">
    <property type="term" value="F:oxidoreductase activity, acting on the CH-OH group of donors, NAD or NADP as acceptor"/>
    <property type="evidence" value="ECO:0007669"/>
    <property type="project" value="TreeGrafter"/>
</dbReference>
<protein>
    <recommendedName>
        <fullName evidence="3">NAD-dependent epimerase/dehydratase domain-containing protein</fullName>
    </recommendedName>
</protein>
<dbReference type="Pfam" id="PF01370">
    <property type="entry name" value="Epimerase"/>
    <property type="match status" value="1"/>
</dbReference>
<reference evidence="4 5" key="1">
    <citation type="submission" date="2023-08" db="EMBL/GenBank/DDBJ databases">
        <title>Black Yeasts Isolated from many extreme environments.</title>
        <authorList>
            <person name="Coleine C."/>
            <person name="Stajich J.E."/>
            <person name="Selbmann L."/>
        </authorList>
    </citation>
    <scope>NUCLEOTIDE SEQUENCE [LARGE SCALE GENOMIC DNA]</scope>
    <source>
        <strain evidence="4 5">CCFEE 5935</strain>
    </source>
</reference>
<keyword evidence="5" id="KW-1185">Reference proteome</keyword>
<dbReference type="PANTHER" id="PTHR10366:SF564">
    <property type="entry name" value="STEROL-4-ALPHA-CARBOXYLATE 3-DEHYDROGENASE, DECARBOXYLATING"/>
    <property type="match status" value="1"/>
</dbReference>
<keyword evidence="1" id="KW-0560">Oxidoreductase</keyword>
<comment type="caution">
    <text evidence="4">The sequence shown here is derived from an EMBL/GenBank/DDBJ whole genome shotgun (WGS) entry which is preliminary data.</text>
</comment>
<evidence type="ECO:0000256" key="2">
    <source>
        <dbReference type="ARBA" id="ARBA00023445"/>
    </source>
</evidence>
<dbReference type="Proteomes" id="UP001337655">
    <property type="component" value="Unassembled WGS sequence"/>
</dbReference>
<dbReference type="GeneID" id="89928074"/>
<dbReference type="SUPFAM" id="SSF53474">
    <property type="entry name" value="alpha/beta-Hydrolases"/>
    <property type="match status" value="1"/>
</dbReference>
<dbReference type="InterPro" id="IPR036291">
    <property type="entry name" value="NAD(P)-bd_dom_sf"/>
</dbReference>
<evidence type="ECO:0000313" key="4">
    <source>
        <dbReference type="EMBL" id="KAK5168166.1"/>
    </source>
</evidence>
<organism evidence="4 5">
    <name type="scientific">Saxophila tyrrhenica</name>
    <dbReference type="NCBI Taxonomy" id="1690608"/>
    <lineage>
        <taxon>Eukaryota</taxon>
        <taxon>Fungi</taxon>
        <taxon>Dikarya</taxon>
        <taxon>Ascomycota</taxon>
        <taxon>Pezizomycotina</taxon>
        <taxon>Dothideomycetes</taxon>
        <taxon>Dothideomycetidae</taxon>
        <taxon>Mycosphaerellales</taxon>
        <taxon>Extremaceae</taxon>
        <taxon>Saxophila</taxon>
    </lineage>
</organism>
<sequence length="754" mass="83036">MTLILLTGGTGYIGFRTLQYALDKGYHVRAAVRTDAKAKALRQKLPKHEGKLETILVPNILAPGAYDAAVKGVKYVVHLASPLPDGDTPVDDYNAEMFRPAIQGTLGILESSRKEYSVKRVVITSSMVAIVPFAGLMGQLGEDVVITPDDRAEDIPPPYPKPIVAYVQSKIASLRSAEAWMYRSQPKFDMITIHPAFVGGRNDFATSTEELLTGTNMGFFAPILGQEVVEKVGPRVAGLVDVGDVAKAHIESLDEKVAGNQAFLLTNKGGDVAWNDAKAVVQKKFPDAVGKQFPNNGSVEPHFWSRTDIEKTEKTFGKLTSFEETIEGLAGQYLELLAKEQNLGFKYHAEHGAQTFINNSLLPSYLYTSTFSLISRPWPLFIGNMAGGSTFTWKHALSLHSTLSPFDSPVPMTHPAFKKVKPVSWRRMNVSGLLVTIYGLEELPEDSGDIVCFWLLHGRGDTQDSMGLVAGAFLETWNSKRKPGQSRMICVCIDQRNHGSRMLDNRANVSWKQGNPTHGPDMFNTYTGTALDVSHLITHLPSYLPFKINEHICGGVSLGGHATWTLLMNEPRVRAGMVVIGCPDYVRLMTDRAVRSKVPSALDNNGEPNLRNFLGSQEFPPSLLEAIEKYDPAGILFGELDFITGDDHLHPPSDPEMKKLRPMMTERLAGKKIICMAGANDGLVPYKQGEPFLTWLGKAVDKKDGWFNDQSVELESIVDAKARHEFSAMMRTEAERWLCDYLAGGSSSHGQSKL</sequence>
<evidence type="ECO:0000256" key="1">
    <source>
        <dbReference type="ARBA" id="ARBA00023002"/>
    </source>
</evidence>
<dbReference type="SUPFAM" id="SSF51735">
    <property type="entry name" value="NAD(P)-binding Rossmann-fold domains"/>
    <property type="match status" value="1"/>
</dbReference>
<feature type="domain" description="NAD-dependent epimerase/dehydratase" evidence="3">
    <location>
        <begin position="4"/>
        <end position="259"/>
    </location>
</feature>
<dbReference type="Gene3D" id="3.40.50.720">
    <property type="entry name" value="NAD(P)-binding Rossmann-like Domain"/>
    <property type="match status" value="1"/>
</dbReference>
<dbReference type="Gene3D" id="3.40.50.1820">
    <property type="entry name" value="alpha/beta hydrolase"/>
    <property type="match status" value="1"/>
</dbReference>
<evidence type="ECO:0000259" key="3">
    <source>
        <dbReference type="Pfam" id="PF01370"/>
    </source>
</evidence>
<dbReference type="PANTHER" id="PTHR10366">
    <property type="entry name" value="NAD DEPENDENT EPIMERASE/DEHYDRATASE"/>
    <property type="match status" value="1"/>
</dbReference>
<dbReference type="EMBL" id="JAVRRT010000010">
    <property type="protein sequence ID" value="KAK5168166.1"/>
    <property type="molecule type" value="Genomic_DNA"/>
</dbReference>
<dbReference type="InterPro" id="IPR050425">
    <property type="entry name" value="NAD(P)_dehydrat-like"/>
</dbReference>
<accession>A0AAV9P9T6</accession>
<dbReference type="RefSeq" id="XP_064657776.1">
    <property type="nucleotide sequence ID" value="XM_064803975.1"/>
</dbReference>
<evidence type="ECO:0000313" key="5">
    <source>
        <dbReference type="Proteomes" id="UP001337655"/>
    </source>
</evidence>